<reference evidence="3" key="1">
    <citation type="submission" date="2017-01" db="EMBL/GenBank/DDBJ databases">
        <authorList>
            <person name="Varghese N."/>
            <person name="Submissions S."/>
        </authorList>
    </citation>
    <scope>NUCLEOTIDE SEQUENCE [LARGE SCALE GENOMIC DNA]</scope>
    <source>
        <strain evidence="3">DSM 24913</strain>
    </source>
</reference>
<dbReference type="EMBL" id="FTOH01000003">
    <property type="protein sequence ID" value="SIS68377.1"/>
    <property type="molecule type" value="Genomic_DNA"/>
</dbReference>
<feature type="domain" description="PrcB C-terminal" evidence="1">
    <location>
        <begin position="102"/>
        <end position="154"/>
    </location>
</feature>
<organism evidence="2 3">
    <name type="scientific">Thalassolituus maritimus</name>
    <dbReference type="NCBI Taxonomy" id="484498"/>
    <lineage>
        <taxon>Bacteria</taxon>
        <taxon>Pseudomonadati</taxon>
        <taxon>Pseudomonadota</taxon>
        <taxon>Gammaproteobacteria</taxon>
        <taxon>Oceanospirillales</taxon>
        <taxon>Oceanospirillaceae</taxon>
        <taxon>Thalassolituus</taxon>
    </lineage>
</organism>
<dbReference type="Proteomes" id="UP000185639">
    <property type="component" value="Unassembled WGS sequence"/>
</dbReference>
<evidence type="ECO:0000259" key="1">
    <source>
        <dbReference type="Pfam" id="PF14343"/>
    </source>
</evidence>
<dbReference type="STRING" id="484498.SAMN05421686_103264"/>
<protein>
    <submittedName>
        <fullName evidence="2">PrcB C-terminal</fullName>
    </submittedName>
</protein>
<dbReference type="OrthoDB" id="6199185at2"/>
<dbReference type="PROSITE" id="PS51257">
    <property type="entry name" value="PROKAR_LIPOPROTEIN"/>
    <property type="match status" value="1"/>
</dbReference>
<name>A0A1N7L3J7_9GAMM</name>
<sequence length="171" mass="18839">MRAALRQFLTVALFSVGLASCGGDWGPENDGDGFGDRDDPVRSDVARLALHQGTNNGTGATHERQVRFLRDQVSYEDALLNYSSDDSSAQDVDFEEFQLLLIDMGTRSTGGYAIAVSDVYEEEGVVTVELRYTYPEADCTVTDADTTPYLFLRLETQLPVVLSEEVAYTEC</sequence>
<dbReference type="Pfam" id="PF14343">
    <property type="entry name" value="PrcB_C"/>
    <property type="match status" value="1"/>
</dbReference>
<dbReference type="InterPro" id="IPR025748">
    <property type="entry name" value="PrcB_C_dom"/>
</dbReference>
<evidence type="ECO:0000313" key="3">
    <source>
        <dbReference type="Proteomes" id="UP000185639"/>
    </source>
</evidence>
<proteinExistence type="predicted"/>
<accession>A0A1N7L3J7</accession>
<dbReference type="AlphaFoldDB" id="A0A1N7L3J7"/>
<gene>
    <name evidence="2" type="ORF">SAMN05421686_103264</name>
</gene>
<keyword evidence="3" id="KW-1185">Reference proteome</keyword>
<evidence type="ECO:0000313" key="2">
    <source>
        <dbReference type="EMBL" id="SIS68377.1"/>
    </source>
</evidence>